<dbReference type="PANTHER" id="PTHR33157:SF12">
    <property type="entry name" value="TRANSPOSASE TNP1_EN_SPM-LIKE DOMAIN-CONTAINING PROTEIN"/>
    <property type="match status" value="1"/>
</dbReference>
<accession>A0A3L6TJK9</accession>
<name>A0A3L6TJK9_PANMI</name>
<dbReference type="AlphaFoldDB" id="A0A3L6TJK9"/>
<keyword evidence="3" id="KW-1185">Reference proteome</keyword>
<dbReference type="Proteomes" id="UP000275267">
    <property type="component" value="Unassembled WGS sequence"/>
</dbReference>
<dbReference type="PANTHER" id="PTHR33157">
    <property type="entry name" value="AUTONOMOUS TRANSPOSABLE ELEMENT EN-1 MOSAIC PROTEIN-RELATED"/>
    <property type="match status" value="1"/>
</dbReference>
<feature type="region of interest" description="Disordered" evidence="1">
    <location>
        <begin position="122"/>
        <end position="155"/>
    </location>
</feature>
<comment type="caution">
    <text evidence="2">The sequence shown here is derived from an EMBL/GenBank/DDBJ whole genome shotgun (WGS) entry which is preliminary data.</text>
</comment>
<evidence type="ECO:0000313" key="3">
    <source>
        <dbReference type="Proteomes" id="UP000275267"/>
    </source>
</evidence>
<dbReference type="InterPro" id="IPR039266">
    <property type="entry name" value="EN-1/SPM"/>
</dbReference>
<evidence type="ECO:0000256" key="1">
    <source>
        <dbReference type="SAM" id="MobiDB-lite"/>
    </source>
</evidence>
<dbReference type="GO" id="GO:0032196">
    <property type="term" value="P:transposition"/>
    <property type="evidence" value="ECO:0007669"/>
    <property type="project" value="InterPro"/>
</dbReference>
<reference evidence="3" key="1">
    <citation type="journal article" date="2019" name="Nat. Commun.">
        <title>The genome of broomcorn millet.</title>
        <authorList>
            <person name="Zou C."/>
            <person name="Miki D."/>
            <person name="Li D."/>
            <person name="Tang Q."/>
            <person name="Xiao L."/>
            <person name="Rajput S."/>
            <person name="Deng P."/>
            <person name="Jia W."/>
            <person name="Huang R."/>
            <person name="Zhang M."/>
            <person name="Sun Y."/>
            <person name="Hu J."/>
            <person name="Fu X."/>
            <person name="Schnable P.S."/>
            <person name="Li F."/>
            <person name="Zhang H."/>
            <person name="Feng B."/>
            <person name="Zhu X."/>
            <person name="Liu R."/>
            <person name="Schnable J.C."/>
            <person name="Zhu J.-K."/>
            <person name="Zhang H."/>
        </authorList>
    </citation>
    <scope>NUCLEOTIDE SEQUENCE [LARGE SCALE GENOMIC DNA]</scope>
</reference>
<dbReference type="EMBL" id="PQIB02000001">
    <property type="protein sequence ID" value="RLN39756.1"/>
    <property type="molecule type" value="Genomic_DNA"/>
</dbReference>
<protein>
    <submittedName>
        <fullName evidence="2">Uncharacterized protein</fullName>
    </submittedName>
</protein>
<evidence type="ECO:0000313" key="2">
    <source>
        <dbReference type="EMBL" id="RLN39756.1"/>
    </source>
</evidence>
<proteinExistence type="predicted"/>
<dbReference type="OrthoDB" id="696705at2759"/>
<sequence length="155" mass="17247">MPDPTHHQGSLNNNEYRARWSSSHEGQECTQFMGWAMACKGKATSNVTYNPDDPPSAYNNPFIHSLQAYIEMGRQVHGPDWDPTTQPLDGEFIIRVGGGKKHGRYYIGDGLLDTASTPTLSQVRARSTSSSPAIRPRLSTSQLQVQELQTRMQAQ</sequence>
<gene>
    <name evidence="2" type="ORF">C2845_PM01G19520</name>
</gene>
<organism evidence="2 3">
    <name type="scientific">Panicum miliaceum</name>
    <name type="common">Proso millet</name>
    <name type="synonym">Broomcorn millet</name>
    <dbReference type="NCBI Taxonomy" id="4540"/>
    <lineage>
        <taxon>Eukaryota</taxon>
        <taxon>Viridiplantae</taxon>
        <taxon>Streptophyta</taxon>
        <taxon>Embryophyta</taxon>
        <taxon>Tracheophyta</taxon>
        <taxon>Spermatophyta</taxon>
        <taxon>Magnoliopsida</taxon>
        <taxon>Liliopsida</taxon>
        <taxon>Poales</taxon>
        <taxon>Poaceae</taxon>
        <taxon>PACMAD clade</taxon>
        <taxon>Panicoideae</taxon>
        <taxon>Panicodae</taxon>
        <taxon>Paniceae</taxon>
        <taxon>Panicinae</taxon>
        <taxon>Panicum</taxon>
        <taxon>Panicum sect. Panicum</taxon>
    </lineage>
</organism>